<organism evidence="1 2">
    <name type="scientific">Rhizobium herbae</name>
    <dbReference type="NCBI Taxonomy" id="508661"/>
    <lineage>
        <taxon>Bacteria</taxon>
        <taxon>Pseudomonadati</taxon>
        <taxon>Pseudomonadota</taxon>
        <taxon>Alphaproteobacteria</taxon>
        <taxon>Hyphomicrobiales</taxon>
        <taxon>Rhizobiaceae</taxon>
        <taxon>Rhizobium/Agrobacterium group</taxon>
        <taxon>Rhizobium</taxon>
    </lineage>
</organism>
<name>A0ABS4EWF3_9HYPH</name>
<sequence length="201" mass="22897">MNFLGRGSWLRHDLWRQGCKVAYRRTPRKEHIGEASIALALPRFGNSRMQLRLPAQPQEIQHRAGGTAEIRTDCARSCIPIAESSGFELSASQCVGREFIPSPTLCRAHFLKLKMFVRPVSKARHSLNALEERGLAHGSHGVERERESSVSRDCSHCRLSLPLEMPMGSWRTSRLRMRSVRKWRKACFDSHHAIKRQCVSA</sequence>
<dbReference type="Proteomes" id="UP000823786">
    <property type="component" value="Unassembled WGS sequence"/>
</dbReference>
<comment type="caution">
    <text evidence="1">The sequence shown here is derived from an EMBL/GenBank/DDBJ whole genome shotgun (WGS) entry which is preliminary data.</text>
</comment>
<evidence type="ECO:0000313" key="1">
    <source>
        <dbReference type="EMBL" id="MBP1862274.1"/>
    </source>
</evidence>
<dbReference type="EMBL" id="JAGGJV010000015">
    <property type="protein sequence ID" value="MBP1862274.1"/>
    <property type="molecule type" value="Genomic_DNA"/>
</dbReference>
<keyword evidence="2" id="KW-1185">Reference proteome</keyword>
<proteinExistence type="predicted"/>
<protein>
    <submittedName>
        <fullName evidence="1">Uncharacterized protein</fullName>
    </submittedName>
</protein>
<reference evidence="1 2" key="1">
    <citation type="submission" date="2021-03" db="EMBL/GenBank/DDBJ databases">
        <title>Genomic Encyclopedia of Type Strains, Phase IV (KMG-IV): sequencing the most valuable type-strain genomes for metagenomic binning, comparative biology and taxonomic classification.</title>
        <authorList>
            <person name="Goeker M."/>
        </authorList>
    </citation>
    <scope>NUCLEOTIDE SEQUENCE [LARGE SCALE GENOMIC DNA]</scope>
    <source>
        <strain evidence="1 2">DSM 26427</strain>
    </source>
</reference>
<gene>
    <name evidence="1" type="ORF">J2Z75_005805</name>
</gene>
<evidence type="ECO:0000313" key="2">
    <source>
        <dbReference type="Proteomes" id="UP000823786"/>
    </source>
</evidence>
<accession>A0ABS4EWF3</accession>